<name>A0AAX6NCN6_PRIAR</name>
<reference evidence="2" key="1">
    <citation type="journal article" date="2022" name="J Environ Chem Eng">
        <title>Biodegradation of petroleum oil using a constructed nonpathogenic and heavy metal-tolerant bacterial consortium isolated from marine sponges.</title>
        <authorList>
            <person name="Dechsakulwatana C."/>
            <person name="Rungsihiranrut A."/>
            <person name="Muangchinda C."/>
            <person name="Ningthoujam R."/>
            <person name="Klankeo P."/>
            <person name="Pinyakong O."/>
        </authorList>
    </citation>
    <scope>NUCLEOTIDE SEQUENCE</scope>
    <source>
        <strain evidence="2">TL01-2</strain>
    </source>
</reference>
<reference evidence="2" key="2">
    <citation type="submission" date="2022-12" db="EMBL/GenBank/DDBJ databases">
        <authorList>
            <person name="Dechsakulwatana C."/>
            <person name="Rungsihiranrut A."/>
            <person name="Muangchinda C."/>
            <person name="Ningthoujam R."/>
            <person name="Klankeo P."/>
            <person name="Pinyakong O."/>
        </authorList>
    </citation>
    <scope>NUCLEOTIDE SEQUENCE</scope>
    <source>
        <strain evidence="2">TL01-2</strain>
    </source>
</reference>
<keyword evidence="1" id="KW-1133">Transmembrane helix</keyword>
<proteinExistence type="predicted"/>
<protein>
    <submittedName>
        <fullName evidence="2">Uncharacterized protein</fullName>
    </submittedName>
</protein>
<sequence>MPKLKYLFIQGFMLALFMTLIFSGIYLIDTGNVIGYLILITGTLIFGFTVRKVANFN</sequence>
<keyword evidence="1" id="KW-0812">Transmembrane</keyword>
<dbReference type="Proteomes" id="UP001269400">
    <property type="component" value="Unassembled WGS sequence"/>
</dbReference>
<evidence type="ECO:0000256" key="1">
    <source>
        <dbReference type="SAM" id="Phobius"/>
    </source>
</evidence>
<dbReference type="RefSeq" id="WP_316910482.1">
    <property type="nucleotide sequence ID" value="NZ_JAPTGD010000002.1"/>
</dbReference>
<dbReference type="EMBL" id="JAPTGD010000002">
    <property type="protein sequence ID" value="MDU9693254.1"/>
    <property type="molecule type" value="Genomic_DNA"/>
</dbReference>
<evidence type="ECO:0000313" key="2">
    <source>
        <dbReference type="EMBL" id="MDU9693254.1"/>
    </source>
</evidence>
<keyword evidence="1" id="KW-0472">Membrane</keyword>
<dbReference type="AlphaFoldDB" id="A0AAX6NCN6"/>
<gene>
    <name evidence="2" type="ORF">O0Q50_18940</name>
</gene>
<comment type="caution">
    <text evidence="2">The sequence shown here is derived from an EMBL/GenBank/DDBJ whole genome shotgun (WGS) entry which is preliminary data.</text>
</comment>
<accession>A0AAX6NCN6</accession>
<organism evidence="2 3">
    <name type="scientific">Priestia aryabhattai</name>
    <name type="common">Bacillus aryabhattai</name>
    <dbReference type="NCBI Taxonomy" id="412384"/>
    <lineage>
        <taxon>Bacteria</taxon>
        <taxon>Bacillati</taxon>
        <taxon>Bacillota</taxon>
        <taxon>Bacilli</taxon>
        <taxon>Bacillales</taxon>
        <taxon>Bacillaceae</taxon>
        <taxon>Priestia</taxon>
    </lineage>
</organism>
<feature type="transmembrane region" description="Helical" evidence="1">
    <location>
        <begin position="7"/>
        <end position="28"/>
    </location>
</feature>
<evidence type="ECO:0000313" key="3">
    <source>
        <dbReference type="Proteomes" id="UP001269400"/>
    </source>
</evidence>
<feature type="transmembrane region" description="Helical" evidence="1">
    <location>
        <begin position="34"/>
        <end position="54"/>
    </location>
</feature>